<dbReference type="PROSITE" id="PS51257">
    <property type="entry name" value="PROKAR_LIPOPROTEIN"/>
    <property type="match status" value="1"/>
</dbReference>
<dbReference type="GeneID" id="31361165"/>
<dbReference type="AlphaFoldDB" id="D3BAV0"/>
<feature type="chain" id="PRO_5003041035" evidence="1">
    <location>
        <begin position="30"/>
        <end position="97"/>
    </location>
</feature>
<sequence length="97" mass="11404">MLITNRTIHCILFLQLVVSCLSWIDKVDASSKYDCCKSPLIKNEEDGFFKCRNERKIDTFVYKFKCINQTMLSEEQMNSPYLQNIAICKECISFFLN</sequence>
<organism evidence="2 3">
    <name type="scientific">Heterostelium pallidum (strain ATCC 26659 / Pp 5 / PN500)</name>
    <name type="common">Cellular slime mold</name>
    <name type="synonym">Polysphondylium pallidum</name>
    <dbReference type="NCBI Taxonomy" id="670386"/>
    <lineage>
        <taxon>Eukaryota</taxon>
        <taxon>Amoebozoa</taxon>
        <taxon>Evosea</taxon>
        <taxon>Eumycetozoa</taxon>
        <taxon>Dictyostelia</taxon>
        <taxon>Acytosteliales</taxon>
        <taxon>Acytosteliaceae</taxon>
        <taxon>Heterostelium</taxon>
    </lineage>
</organism>
<evidence type="ECO:0000313" key="2">
    <source>
        <dbReference type="EMBL" id="EFA81687.1"/>
    </source>
</evidence>
<protein>
    <submittedName>
        <fullName evidence="2">Uncharacterized protein</fullName>
    </submittedName>
</protein>
<dbReference type="EMBL" id="ADBJ01000025">
    <property type="protein sequence ID" value="EFA81687.1"/>
    <property type="molecule type" value="Genomic_DNA"/>
</dbReference>
<accession>D3BAV0</accession>
<gene>
    <name evidence="2" type="ORF">PPL_05681</name>
</gene>
<comment type="caution">
    <text evidence="2">The sequence shown here is derived from an EMBL/GenBank/DDBJ whole genome shotgun (WGS) entry which is preliminary data.</text>
</comment>
<feature type="signal peptide" evidence="1">
    <location>
        <begin position="1"/>
        <end position="29"/>
    </location>
</feature>
<evidence type="ECO:0000313" key="3">
    <source>
        <dbReference type="Proteomes" id="UP000001396"/>
    </source>
</evidence>
<dbReference type="Proteomes" id="UP000001396">
    <property type="component" value="Unassembled WGS sequence"/>
</dbReference>
<name>D3BAV0_HETP5</name>
<reference evidence="2 3" key="1">
    <citation type="journal article" date="2011" name="Genome Res.">
        <title>Phylogeny-wide analysis of social amoeba genomes highlights ancient origins for complex intercellular communication.</title>
        <authorList>
            <person name="Heidel A.J."/>
            <person name="Lawal H.M."/>
            <person name="Felder M."/>
            <person name="Schilde C."/>
            <person name="Helps N.R."/>
            <person name="Tunggal B."/>
            <person name="Rivero F."/>
            <person name="John U."/>
            <person name="Schleicher M."/>
            <person name="Eichinger L."/>
            <person name="Platzer M."/>
            <person name="Noegel A.A."/>
            <person name="Schaap P."/>
            <person name="Gloeckner G."/>
        </authorList>
    </citation>
    <scope>NUCLEOTIDE SEQUENCE [LARGE SCALE GENOMIC DNA]</scope>
    <source>
        <strain evidence="3">ATCC 26659 / Pp 5 / PN500</strain>
    </source>
</reference>
<evidence type="ECO:0000256" key="1">
    <source>
        <dbReference type="SAM" id="SignalP"/>
    </source>
</evidence>
<dbReference type="InParanoid" id="D3BAV0"/>
<proteinExistence type="predicted"/>
<keyword evidence="3" id="KW-1185">Reference proteome</keyword>
<keyword evidence="1" id="KW-0732">Signal</keyword>
<dbReference type="RefSeq" id="XP_020433804.1">
    <property type="nucleotide sequence ID" value="XM_020576555.1"/>
</dbReference>